<protein>
    <recommendedName>
        <fullName evidence="4">DUF3108 domain-containing protein</fullName>
    </recommendedName>
</protein>
<feature type="region of interest" description="Disordered" evidence="1">
    <location>
        <begin position="47"/>
        <end position="145"/>
    </location>
</feature>
<evidence type="ECO:0000313" key="2">
    <source>
        <dbReference type="EMBL" id="SNS19269.1"/>
    </source>
</evidence>
<dbReference type="EMBL" id="FZOT01000001">
    <property type="protein sequence ID" value="SNS19269.1"/>
    <property type="molecule type" value="Genomic_DNA"/>
</dbReference>
<keyword evidence="3" id="KW-1185">Reference proteome</keyword>
<dbReference type="InterPro" id="IPR021457">
    <property type="entry name" value="DUF3108"/>
</dbReference>
<evidence type="ECO:0000256" key="1">
    <source>
        <dbReference type="SAM" id="MobiDB-lite"/>
    </source>
</evidence>
<reference evidence="2 3" key="1">
    <citation type="submission" date="2017-06" db="EMBL/GenBank/DDBJ databases">
        <authorList>
            <person name="Kim H.J."/>
            <person name="Triplett B.A."/>
        </authorList>
    </citation>
    <scope>NUCLEOTIDE SEQUENCE [LARGE SCALE GENOMIC DNA]</scope>
    <source>
        <strain evidence="2 3">U15</strain>
    </source>
</reference>
<gene>
    <name evidence="2" type="ORF">SAMN06265795_101451</name>
</gene>
<dbReference type="Pfam" id="PF11306">
    <property type="entry name" value="DUF3108"/>
    <property type="match status" value="1"/>
</dbReference>
<evidence type="ECO:0000313" key="3">
    <source>
        <dbReference type="Proteomes" id="UP000198284"/>
    </source>
</evidence>
<evidence type="ECO:0008006" key="4">
    <source>
        <dbReference type="Google" id="ProtNLM"/>
    </source>
</evidence>
<organism evidence="2 3">
    <name type="scientific">Noviherbaspirillum humi</name>
    <dbReference type="NCBI Taxonomy" id="1688639"/>
    <lineage>
        <taxon>Bacteria</taxon>
        <taxon>Pseudomonadati</taxon>
        <taxon>Pseudomonadota</taxon>
        <taxon>Betaproteobacteria</taxon>
        <taxon>Burkholderiales</taxon>
        <taxon>Oxalobacteraceae</taxon>
        <taxon>Noviherbaspirillum</taxon>
    </lineage>
</organism>
<dbReference type="Proteomes" id="UP000198284">
    <property type="component" value="Unassembled WGS sequence"/>
</dbReference>
<proteinExistence type="predicted"/>
<feature type="compositionally biased region" description="Low complexity" evidence="1">
    <location>
        <begin position="119"/>
        <end position="128"/>
    </location>
</feature>
<dbReference type="AlphaFoldDB" id="A0A239CH33"/>
<name>A0A239CH33_9BURK</name>
<sequence>MLALLLLSLLLHGMFINWGTGRLSFPSLGSGEPQVVSIALQPAAVAEPVPSPQAAPVPPPPAPRRKPGPRPAPAPEPVAAEPASTPPEEPVATLPAEPAAEPSRDVQDDPADAPPAPPAVAEAAASTDPAPPAAHAKPRYKALPPPSADLRFEVQSLREGQMVYGRGTISWHAANGRYAVHGNASVLFFTVLEFASEGELDDSGVAPVLYSEKRFRRSLTNTHFQRERETISFSASTASYPRQGGEQDRASVIWQLAAIGLGDATQFQPGAQIDLMVAGSRDMDPWHIRVIGEEQLASDFGTISAWHVVRNPKPGSYDQRIDIWLSPGHYWYPVKIRYTETGGDFLDMSLSKIETAASR</sequence>
<feature type="compositionally biased region" description="Pro residues" evidence="1">
    <location>
        <begin position="49"/>
        <end position="62"/>
    </location>
</feature>
<accession>A0A239CH33</accession>